<feature type="compositionally biased region" description="Polar residues" evidence="1">
    <location>
        <begin position="757"/>
        <end position="771"/>
    </location>
</feature>
<feature type="region of interest" description="Disordered" evidence="1">
    <location>
        <begin position="514"/>
        <end position="583"/>
    </location>
</feature>
<dbReference type="OrthoDB" id="7490880at2759"/>
<gene>
    <name evidence="3" type="primary">LOC112682352</name>
</gene>
<evidence type="ECO:0000313" key="2">
    <source>
        <dbReference type="Proteomes" id="UP000694846"/>
    </source>
</evidence>
<feature type="region of interest" description="Disordered" evidence="1">
    <location>
        <begin position="461"/>
        <end position="497"/>
    </location>
</feature>
<name>A0A8B8FDP5_9HEMI</name>
<dbReference type="RefSeq" id="XP_025408706.1">
    <property type="nucleotide sequence ID" value="XM_025552921.1"/>
</dbReference>
<reference evidence="3" key="1">
    <citation type="submission" date="2025-08" db="UniProtKB">
        <authorList>
            <consortium name="RefSeq"/>
        </authorList>
    </citation>
    <scope>IDENTIFICATION</scope>
    <source>
        <tissue evidence="3">Whole body</tissue>
    </source>
</reference>
<organism evidence="2 3">
    <name type="scientific">Sipha flava</name>
    <name type="common">yellow sugarcane aphid</name>
    <dbReference type="NCBI Taxonomy" id="143950"/>
    <lineage>
        <taxon>Eukaryota</taxon>
        <taxon>Metazoa</taxon>
        <taxon>Ecdysozoa</taxon>
        <taxon>Arthropoda</taxon>
        <taxon>Hexapoda</taxon>
        <taxon>Insecta</taxon>
        <taxon>Pterygota</taxon>
        <taxon>Neoptera</taxon>
        <taxon>Paraneoptera</taxon>
        <taxon>Hemiptera</taxon>
        <taxon>Sternorrhyncha</taxon>
        <taxon>Aphidomorpha</taxon>
        <taxon>Aphidoidea</taxon>
        <taxon>Aphididae</taxon>
        <taxon>Sipha</taxon>
    </lineage>
</organism>
<dbReference type="AlphaFoldDB" id="A0A8B8FDP5"/>
<keyword evidence="2" id="KW-1185">Reference proteome</keyword>
<feature type="region of interest" description="Disordered" evidence="1">
    <location>
        <begin position="741"/>
        <end position="806"/>
    </location>
</feature>
<feature type="compositionally biased region" description="Polar residues" evidence="1">
    <location>
        <begin position="789"/>
        <end position="806"/>
    </location>
</feature>
<protein>
    <submittedName>
        <fullName evidence="3">Uncharacterized protein PF11_0213-like isoform X1</fullName>
    </submittedName>
</protein>
<sequence>MSRHKEENELQLDSSTIRSTINFYEMDSTTDNNFDQDALKVGEQSISAEWSATTSVLNSSGATINNSDIHIGTLKECCANPSDTLKYKEDFMVLDSTSTAVNITNFNADDTQFLSTPKAAFQKKHKPYPHNFSHAFDNIIDNESLIEITQSSICLNHFQKRPQFTLPIEEDFVEMNKSDNSGMDNLSMKFPKFRFLKKNMNRSNLDMPDYNLFNSSGTSIINDNNLSKINKNVISKKSSEFSIVNNSSKIVLDASIKEDLTPNKTTNCKNSSILSNIALNDKEISSNYSSMLRVNKSSLHSITDQPCLNHTFDISTNCNSTNIELSSQSIIQSNNKTYIVENDFTSIKSHYNVKSDMNKNFTLSDTYTVGNNLNETFTLPKSANQTNTLNYKKNAAQSAVFENLITNSQETNLTVTQNEMMSNSGLKDQSKYQNNEISMLADSDELLSDSKSIRRSKCSINTHEFGKGPSLEISNDSKDKLNLNNTSKGSSSMAESINENSMEVTNVSIDEKLPEQNNSFDPEDSNNESLSKKTAGSLENNISSKDRVTRSRSKSLLTPTIDASHPFEPNQSSSSKHSTSSTSINISKPVKFVNYTKTAAQSTVFENLITNSQESNLTITQNKMMSNSCLEDPSKMQNDQMNICADSDELLSDRKSIRRSNRSFKKHGIIEGASLRKSKNLKDKLDTKDSLKGSSSMAESINENSMEVANVSIDEKLHEQNNLFEPEDSYNDLLPTIKDGLLENNSSNDRVTRSKSKSLSTHIVVSNSYEPKQSNSSKHSTNSSSLTQHSRNITHNNKTSVLLNNTIGSSKLKRKSIENDEQTTPNECLLKKIKSTTHLAGSVHKDIIAENIVRTIVKMSVNKRKSVHPGVFQFETPTKRQKTFSLDQSNSFLTKFLAGNKNNEPESTLPALSYSESIIDQSQIEENVTKKFKSLYNKESWITKRLYSFLINKLQPKYSIYAVKHAEHFVKYLASRLKDILYDKLDFELCSDMLRYHMARFEIINTTFDYLDFLSNYIPEQYFRKLVPESFDQKFDSNKYFLPIMDDEEFLFKVMNHLNTN</sequence>
<dbReference type="Proteomes" id="UP000694846">
    <property type="component" value="Unplaced"/>
</dbReference>
<feature type="compositionally biased region" description="Polar residues" evidence="1">
    <location>
        <begin position="527"/>
        <end position="543"/>
    </location>
</feature>
<accession>A0A8B8FDP5</accession>
<proteinExistence type="predicted"/>
<feature type="compositionally biased region" description="Polar residues" evidence="1">
    <location>
        <begin position="482"/>
        <end position="497"/>
    </location>
</feature>
<evidence type="ECO:0000256" key="1">
    <source>
        <dbReference type="SAM" id="MobiDB-lite"/>
    </source>
</evidence>
<evidence type="ECO:0000313" key="3">
    <source>
        <dbReference type="RefSeq" id="XP_025408706.1"/>
    </source>
</evidence>
<feature type="compositionally biased region" description="Low complexity" evidence="1">
    <location>
        <begin position="772"/>
        <end position="788"/>
    </location>
</feature>
<feature type="compositionally biased region" description="Low complexity" evidence="1">
    <location>
        <begin position="572"/>
        <end position="583"/>
    </location>
</feature>
<dbReference type="GeneID" id="112682352"/>